<evidence type="ECO:0000256" key="1">
    <source>
        <dbReference type="ARBA" id="ARBA00006594"/>
    </source>
</evidence>
<dbReference type="Pfam" id="PF02384">
    <property type="entry name" value="N6_Mtase"/>
    <property type="match status" value="1"/>
</dbReference>
<keyword evidence="11" id="KW-1185">Reference proteome</keyword>
<dbReference type="Pfam" id="PF12161">
    <property type="entry name" value="HsdM_N"/>
    <property type="match status" value="1"/>
</dbReference>
<accession>A0A4R2NNE4</accession>
<dbReference type="OrthoDB" id="9806213at2"/>
<evidence type="ECO:0000256" key="5">
    <source>
        <dbReference type="ARBA" id="ARBA00022691"/>
    </source>
</evidence>
<dbReference type="PANTHER" id="PTHR42933:SF3">
    <property type="entry name" value="TYPE I RESTRICTION ENZYME MJAVIII METHYLASE SUBUNIT"/>
    <property type="match status" value="1"/>
</dbReference>
<dbReference type="GO" id="GO:0009307">
    <property type="term" value="P:DNA restriction-modification system"/>
    <property type="evidence" value="ECO:0007669"/>
    <property type="project" value="UniProtKB-KW"/>
</dbReference>
<protein>
    <recommendedName>
        <fullName evidence="2">site-specific DNA-methyltransferase (adenine-specific)</fullName>
        <ecNumber evidence="2">2.1.1.72</ecNumber>
    </recommendedName>
</protein>
<feature type="domain" description="N6 adenine-specific DNA methyltransferase N-terminal" evidence="9">
    <location>
        <begin position="11"/>
        <end position="147"/>
    </location>
</feature>
<dbReference type="GO" id="GO:0008170">
    <property type="term" value="F:N-methyltransferase activity"/>
    <property type="evidence" value="ECO:0007669"/>
    <property type="project" value="InterPro"/>
</dbReference>
<dbReference type="InterPro" id="IPR051537">
    <property type="entry name" value="DNA_Adenine_Mtase"/>
</dbReference>
<evidence type="ECO:0000259" key="9">
    <source>
        <dbReference type="Pfam" id="PF12161"/>
    </source>
</evidence>
<gene>
    <name evidence="10" type="ORF">EV656_104248</name>
</gene>
<proteinExistence type="inferred from homology"/>
<evidence type="ECO:0000256" key="4">
    <source>
        <dbReference type="ARBA" id="ARBA00022679"/>
    </source>
</evidence>
<comment type="similarity">
    <text evidence="1">Belongs to the N(4)/N(6)-methyltransferase family.</text>
</comment>
<dbReference type="PRINTS" id="PR00507">
    <property type="entry name" value="N12N6MTFRASE"/>
</dbReference>
<evidence type="ECO:0000256" key="3">
    <source>
        <dbReference type="ARBA" id="ARBA00022603"/>
    </source>
</evidence>
<name>A0A4R2NNE4_RHOAD</name>
<dbReference type="EC" id="2.1.1.72" evidence="2"/>
<comment type="caution">
    <text evidence="10">The sequence shown here is derived from an EMBL/GenBank/DDBJ whole genome shotgun (WGS) entry which is preliminary data.</text>
</comment>
<dbReference type="SUPFAM" id="SSF53335">
    <property type="entry name" value="S-adenosyl-L-methionine-dependent methyltransferases"/>
    <property type="match status" value="1"/>
</dbReference>
<feature type="domain" description="DNA methylase adenine-specific" evidence="8">
    <location>
        <begin position="162"/>
        <end position="475"/>
    </location>
</feature>
<keyword evidence="3" id="KW-0489">Methyltransferase</keyword>
<reference evidence="10 11" key="1">
    <citation type="submission" date="2019-03" db="EMBL/GenBank/DDBJ databases">
        <title>Genomic Encyclopedia of Type Strains, Phase IV (KMG-IV): sequencing the most valuable type-strain genomes for metagenomic binning, comparative biology and taxonomic classification.</title>
        <authorList>
            <person name="Goeker M."/>
        </authorList>
    </citation>
    <scope>NUCLEOTIDE SEQUENCE [LARGE SCALE GENOMIC DNA]</scope>
    <source>
        <strain evidence="10 11">DSM 2781</strain>
    </source>
</reference>
<dbReference type="PANTHER" id="PTHR42933">
    <property type="entry name" value="SLR6095 PROTEIN"/>
    <property type="match status" value="1"/>
</dbReference>
<dbReference type="GO" id="GO:0009007">
    <property type="term" value="F:site-specific DNA-methyltransferase (adenine-specific) activity"/>
    <property type="evidence" value="ECO:0007669"/>
    <property type="project" value="UniProtKB-EC"/>
</dbReference>
<evidence type="ECO:0000256" key="7">
    <source>
        <dbReference type="ARBA" id="ARBA00047942"/>
    </source>
</evidence>
<dbReference type="InterPro" id="IPR022749">
    <property type="entry name" value="D12N6_MeTrfase_N"/>
</dbReference>
<evidence type="ECO:0000256" key="6">
    <source>
        <dbReference type="ARBA" id="ARBA00022747"/>
    </source>
</evidence>
<comment type="catalytic activity">
    <reaction evidence="7">
        <text>a 2'-deoxyadenosine in DNA + S-adenosyl-L-methionine = an N(6)-methyl-2'-deoxyadenosine in DNA + S-adenosyl-L-homocysteine + H(+)</text>
        <dbReference type="Rhea" id="RHEA:15197"/>
        <dbReference type="Rhea" id="RHEA-COMP:12418"/>
        <dbReference type="Rhea" id="RHEA-COMP:12419"/>
        <dbReference type="ChEBI" id="CHEBI:15378"/>
        <dbReference type="ChEBI" id="CHEBI:57856"/>
        <dbReference type="ChEBI" id="CHEBI:59789"/>
        <dbReference type="ChEBI" id="CHEBI:90615"/>
        <dbReference type="ChEBI" id="CHEBI:90616"/>
        <dbReference type="EC" id="2.1.1.72"/>
    </reaction>
</comment>
<dbReference type="GO" id="GO:0032259">
    <property type="term" value="P:methylation"/>
    <property type="evidence" value="ECO:0007669"/>
    <property type="project" value="UniProtKB-KW"/>
</dbReference>
<dbReference type="Proteomes" id="UP000295733">
    <property type="component" value="Unassembled WGS sequence"/>
</dbReference>
<evidence type="ECO:0000259" key="8">
    <source>
        <dbReference type="Pfam" id="PF02384"/>
    </source>
</evidence>
<dbReference type="GO" id="GO:0003677">
    <property type="term" value="F:DNA binding"/>
    <property type="evidence" value="ECO:0007669"/>
    <property type="project" value="InterPro"/>
</dbReference>
<dbReference type="InterPro" id="IPR003356">
    <property type="entry name" value="DNA_methylase_A-5"/>
</dbReference>
<dbReference type="EMBL" id="SLXL01000004">
    <property type="protein sequence ID" value="TCP23273.1"/>
    <property type="molecule type" value="Genomic_DNA"/>
</dbReference>
<evidence type="ECO:0000256" key="2">
    <source>
        <dbReference type="ARBA" id="ARBA00011900"/>
    </source>
</evidence>
<dbReference type="InterPro" id="IPR002052">
    <property type="entry name" value="DNA_methylase_N6_adenine_CS"/>
</dbReference>
<dbReference type="PROSITE" id="PS00092">
    <property type="entry name" value="N6_MTASE"/>
    <property type="match status" value="1"/>
</dbReference>
<keyword evidence="5" id="KW-0949">S-adenosyl-L-methionine</keyword>
<dbReference type="Gene3D" id="3.40.50.150">
    <property type="entry name" value="Vaccinia Virus protein VP39"/>
    <property type="match status" value="1"/>
</dbReference>
<evidence type="ECO:0000313" key="11">
    <source>
        <dbReference type="Proteomes" id="UP000295733"/>
    </source>
</evidence>
<evidence type="ECO:0000313" key="10">
    <source>
        <dbReference type="EMBL" id="TCP23273.1"/>
    </source>
</evidence>
<organism evidence="10 11">
    <name type="scientific">Rhodovulum adriaticum</name>
    <name type="common">Rhodopseudomonas adriatica</name>
    <dbReference type="NCBI Taxonomy" id="35804"/>
    <lineage>
        <taxon>Bacteria</taxon>
        <taxon>Pseudomonadati</taxon>
        <taxon>Pseudomonadota</taxon>
        <taxon>Alphaproteobacteria</taxon>
        <taxon>Rhodobacterales</taxon>
        <taxon>Paracoccaceae</taxon>
        <taxon>Rhodovulum</taxon>
    </lineage>
</organism>
<keyword evidence="4" id="KW-0808">Transferase</keyword>
<dbReference type="RefSeq" id="WP_132602463.1">
    <property type="nucleotide sequence ID" value="NZ_NRRP01000002.1"/>
</dbReference>
<dbReference type="AlphaFoldDB" id="A0A4R2NNE4"/>
<keyword evidence="6" id="KW-0680">Restriction system</keyword>
<dbReference type="InterPro" id="IPR029063">
    <property type="entry name" value="SAM-dependent_MTases_sf"/>
</dbReference>
<sequence length="674" mass="75739">MSQETINTNATFIWSIAELLRGDFKQSEYGKIVLPFTILRRLDCLLEPTKEAVLATAESLPEETDEAARMMILGAAANAGGQIYNESRFTFETLRQQDAGELRTNLVDYLAGFSPNVRDIFLEKFEMTEVLKKLDNAGSLWMVFDRFCQIDLHPERVSNLEMGYLFEELIRRFSEISNETAGEHFTPREVVRLMVDLLLANDEDALSGKGVIRRVYDPACGTGGMLSVAEEAMKALNPDLNVDLFGQELNGESFAICKSDMMIKGHDASRIAYGNTLTEDAHRGETFHYMLSNPPYGVDWKKYAAPIKEEAEEMGYEGRFGAGLPRISDGQLLFVQHMISKMREDGNGSRIGIVMNGSPLFTGGAGSGESEIRRWMMENDLVEAIVALPTDIFYNTGIQTYIWILSNRKPEKRRGKVQLIDASGEAFWTSMRKSLGSKRRFIPDEARAEIVRIYGEFLNGESGYSEVSKIFDTADFGYREIRVERPLKLAFAATPEALEALREAKPFQKLAPEDQARVLEAVQDGLPAGQRWMNREDFDKALSAALRGKGIKIGAPVKKAILSALSERDEDAEVCTDKNGNPEPDTDLRDHELVPLNEDWRAYVQREVLSFVPEAFVDESYTDAQDGGVGRVGYEINFNRYFYKYVPPRPLEEIDAELKALEAEIAGLLQEVVE</sequence>